<dbReference type="RefSeq" id="WP_404315332.1">
    <property type="nucleotide sequence ID" value="NZ_JAUIYO010000002.1"/>
</dbReference>
<evidence type="ECO:0000313" key="2">
    <source>
        <dbReference type="Proteomes" id="UP001619911"/>
    </source>
</evidence>
<protein>
    <recommendedName>
        <fullName evidence="3">Tetracycline resistance protein tetM</fullName>
    </recommendedName>
</protein>
<name>A0ABW8I7Z0_9BACI</name>
<dbReference type="EMBL" id="JAUIYO010000002">
    <property type="protein sequence ID" value="MFK2825115.1"/>
    <property type="molecule type" value="Genomic_DNA"/>
</dbReference>
<dbReference type="Proteomes" id="UP001619911">
    <property type="component" value="Unassembled WGS sequence"/>
</dbReference>
<keyword evidence="2" id="KW-1185">Reference proteome</keyword>
<sequence length="65" mass="8202">MDNYRKQEKRCGMTDREREERMRRIHEFWWGSCPRREESCKKREDDCKESEKNCKGWQGNCRDRK</sequence>
<reference evidence="1 2" key="1">
    <citation type="submission" date="2023-07" db="EMBL/GenBank/DDBJ databases">
        <title>Bacillus lucianemedeirus sp. nov, a new species isolated from an immunobiological production facility.</title>
        <authorList>
            <person name="Costa L.V."/>
            <person name="Miranda R.V.S.L."/>
            <person name="Brandao M.L.L."/>
            <person name="Reis C.M.F."/>
            <person name="Frazao A.M."/>
            <person name="Cruz F.V."/>
            <person name="Baio P.V.P."/>
            <person name="Veras J.F.C."/>
            <person name="Ramos J.N."/>
            <person name="Vieira V."/>
        </authorList>
    </citation>
    <scope>NUCLEOTIDE SEQUENCE [LARGE SCALE GENOMIC DNA]</scope>
    <source>
        <strain evidence="1 2">B190/17</strain>
    </source>
</reference>
<evidence type="ECO:0008006" key="3">
    <source>
        <dbReference type="Google" id="ProtNLM"/>
    </source>
</evidence>
<comment type="caution">
    <text evidence="1">The sequence shown here is derived from an EMBL/GenBank/DDBJ whole genome shotgun (WGS) entry which is preliminary data.</text>
</comment>
<proteinExistence type="predicted"/>
<gene>
    <name evidence="1" type="ORF">QYG89_05360</name>
</gene>
<accession>A0ABW8I7Z0</accession>
<organism evidence="1 2">
    <name type="scientific">Bacillus lumedeiriae</name>
    <dbReference type="NCBI Taxonomy" id="3058829"/>
    <lineage>
        <taxon>Bacteria</taxon>
        <taxon>Bacillati</taxon>
        <taxon>Bacillota</taxon>
        <taxon>Bacilli</taxon>
        <taxon>Bacillales</taxon>
        <taxon>Bacillaceae</taxon>
        <taxon>Bacillus</taxon>
    </lineage>
</organism>
<evidence type="ECO:0000313" key="1">
    <source>
        <dbReference type="EMBL" id="MFK2825115.1"/>
    </source>
</evidence>